<evidence type="ECO:0000313" key="3">
    <source>
        <dbReference type="Proteomes" id="UP001361239"/>
    </source>
</evidence>
<keyword evidence="3" id="KW-1185">Reference proteome</keyword>
<dbReference type="EMBL" id="JBBHJZ010000001">
    <property type="protein sequence ID" value="MEJ5976122.1"/>
    <property type="molecule type" value="Genomic_DNA"/>
</dbReference>
<evidence type="ECO:0000256" key="1">
    <source>
        <dbReference type="SAM" id="Phobius"/>
    </source>
</evidence>
<organism evidence="2 3">
    <name type="scientific">Novosphingobium anseongense</name>
    <dbReference type="NCBI Taxonomy" id="3133436"/>
    <lineage>
        <taxon>Bacteria</taxon>
        <taxon>Pseudomonadati</taxon>
        <taxon>Pseudomonadota</taxon>
        <taxon>Alphaproteobacteria</taxon>
        <taxon>Sphingomonadales</taxon>
        <taxon>Sphingomonadaceae</taxon>
        <taxon>Novosphingobium</taxon>
    </lineage>
</organism>
<gene>
    <name evidence="2" type="ORF">WG901_05725</name>
</gene>
<name>A0ABU8RT02_9SPHN</name>
<keyword evidence="1" id="KW-1133">Transmembrane helix</keyword>
<sequence length="319" mass="35341">MIERPDPDALLAGPLGQWLASQQGAREEAKATAQARRRKGFIAAFGIFVVMSLLARDLEAGFWFGGFVALLAWAWGEMAKTAVAKSIKGGINGALAEALGLTYAMEPDTGEEWTRARQFGLVPGYDRASFEDGWSGEVGALPFRVYEAHCEVEYEDDDKKKWRTVFRGVVLSVGFTRRFHGTTLVERDGARKKWFGGEKEEIKLGGVTLGRCDMVDQTFEERFTVWGDDPVEARFLVHPEYVERLTAVEQAFAGSNLRCLFCGGQLLILIDSRDLFESGSIDAGKDRELLVKTIDQFATLADLAKRLNEAPRGNFTPAV</sequence>
<reference evidence="2 3" key="1">
    <citation type="submission" date="2024-03" db="EMBL/GenBank/DDBJ databases">
        <authorList>
            <person name="Jo J.-H."/>
        </authorList>
    </citation>
    <scope>NUCLEOTIDE SEQUENCE [LARGE SCALE GENOMIC DNA]</scope>
    <source>
        <strain evidence="2 3">PS1R-30</strain>
    </source>
</reference>
<dbReference type="InterPro" id="IPR021484">
    <property type="entry name" value="DUF3137"/>
</dbReference>
<evidence type="ECO:0000313" key="2">
    <source>
        <dbReference type="EMBL" id="MEJ5976122.1"/>
    </source>
</evidence>
<feature type="transmembrane region" description="Helical" evidence="1">
    <location>
        <begin position="40"/>
        <end position="56"/>
    </location>
</feature>
<dbReference type="Pfam" id="PF11335">
    <property type="entry name" value="DUF3137"/>
    <property type="match status" value="1"/>
</dbReference>
<keyword evidence="1" id="KW-0472">Membrane</keyword>
<protein>
    <submittedName>
        <fullName evidence="2">DUF3137 domain-containing protein</fullName>
    </submittedName>
</protein>
<accession>A0ABU8RT02</accession>
<dbReference type="Proteomes" id="UP001361239">
    <property type="component" value="Unassembled WGS sequence"/>
</dbReference>
<comment type="caution">
    <text evidence="2">The sequence shown here is derived from an EMBL/GenBank/DDBJ whole genome shotgun (WGS) entry which is preliminary data.</text>
</comment>
<keyword evidence="1" id="KW-0812">Transmembrane</keyword>
<proteinExistence type="predicted"/>
<feature type="transmembrane region" description="Helical" evidence="1">
    <location>
        <begin position="62"/>
        <end position="79"/>
    </location>
</feature>
<dbReference type="RefSeq" id="WP_339586041.1">
    <property type="nucleotide sequence ID" value="NZ_JBBHJZ010000001.1"/>
</dbReference>